<evidence type="ECO:0000313" key="1">
    <source>
        <dbReference type="EMBL" id="KAH3893753.1"/>
    </source>
</evidence>
<reference evidence="1" key="1">
    <citation type="journal article" date="2019" name="bioRxiv">
        <title>The Genome of the Zebra Mussel, Dreissena polymorpha: A Resource for Invasive Species Research.</title>
        <authorList>
            <person name="McCartney M.A."/>
            <person name="Auch B."/>
            <person name="Kono T."/>
            <person name="Mallez S."/>
            <person name="Zhang Y."/>
            <person name="Obille A."/>
            <person name="Becker A."/>
            <person name="Abrahante J.E."/>
            <person name="Garbe J."/>
            <person name="Badalamenti J.P."/>
            <person name="Herman A."/>
            <person name="Mangelson H."/>
            <person name="Liachko I."/>
            <person name="Sullivan S."/>
            <person name="Sone E.D."/>
            <person name="Koren S."/>
            <person name="Silverstein K.A.T."/>
            <person name="Beckman K.B."/>
            <person name="Gohl D.M."/>
        </authorList>
    </citation>
    <scope>NUCLEOTIDE SEQUENCE</scope>
    <source>
        <strain evidence="1">Duluth1</strain>
        <tissue evidence="1">Whole animal</tissue>
    </source>
</reference>
<gene>
    <name evidence="1" type="ORF">DPMN_017903</name>
</gene>
<evidence type="ECO:0000313" key="2">
    <source>
        <dbReference type="Proteomes" id="UP000828390"/>
    </source>
</evidence>
<comment type="caution">
    <text evidence="1">The sequence shown here is derived from an EMBL/GenBank/DDBJ whole genome shotgun (WGS) entry which is preliminary data.</text>
</comment>
<reference evidence="1" key="2">
    <citation type="submission" date="2020-11" db="EMBL/GenBank/DDBJ databases">
        <authorList>
            <person name="McCartney M.A."/>
            <person name="Auch B."/>
            <person name="Kono T."/>
            <person name="Mallez S."/>
            <person name="Becker A."/>
            <person name="Gohl D.M."/>
            <person name="Silverstein K.A.T."/>
            <person name="Koren S."/>
            <person name="Bechman K.B."/>
            <person name="Herman A."/>
            <person name="Abrahante J.E."/>
            <person name="Garbe J."/>
        </authorList>
    </citation>
    <scope>NUCLEOTIDE SEQUENCE</scope>
    <source>
        <strain evidence="1">Duluth1</strain>
        <tissue evidence="1">Whole animal</tissue>
    </source>
</reference>
<keyword evidence="2" id="KW-1185">Reference proteome</keyword>
<proteinExistence type="predicted"/>
<feature type="non-terminal residue" evidence="1">
    <location>
        <position position="63"/>
    </location>
</feature>
<name>A0A9D4NFR3_DREPO</name>
<dbReference type="Proteomes" id="UP000828390">
    <property type="component" value="Unassembled WGS sequence"/>
</dbReference>
<protein>
    <submittedName>
        <fullName evidence="1">Uncharacterized protein</fullName>
    </submittedName>
</protein>
<dbReference type="AlphaFoldDB" id="A0A9D4NFR3"/>
<accession>A0A9D4NFR3</accession>
<dbReference type="EMBL" id="JAIWYP010000001">
    <property type="protein sequence ID" value="KAH3893753.1"/>
    <property type="molecule type" value="Genomic_DNA"/>
</dbReference>
<organism evidence="1 2">
    <name type="scientific">Dreissena polymorpha</name>
    <name type="common">Zebra mussel</name>
    <name type="synonym">Mytilus polymorpha</name>
    <dbReference type="NCBI Taxonomy" id="45954"/>
    <lineage>
        <taxon>Eukaryota</taxon>
        <taxon>Metazoa</taxon>
        <taxon>Spiralia</taxon>
        <taxon>Lophotrochozoa</taxon>
        <taxon>Mollusca</taxon>
        <taxon>Bivalvia</taxon>
        <taxon>Autobranchia</taxon>
        <taxon>Heteroconchia</taxon>
        <taxon>Euheterodonta</taxon>
        <taxon>Imparidentia</taxon>
        <taxon>Neoheterodontei</taxon>
        <taxon>Myida</taxon>
        <taxon>Dreissenoidea</taxon>
        <taxon>Dreissenidae</taxon>
        <taxon>Dreissena</taxon>
    </lineage>
</organism>
<sequence>MAPDMQSGEEVSSRSYSQVPVDVAILCSTCHVPCGFNFDRLNVMSYRTVVPNDVAILKKWSYK</sequence>